<evidence type="ECO:0000313" key="3">
    <source>
        <dbReference type="Proteomes" id="UP000195402"/>
    </source>
</evidence>
<dbReference type="Proteomes" id="UP000195402">
    <property type="component" value="Unassembled WGS sequence"/>
</dbReference>
<accession>A0A200QWV5</accession>
<sequence length="122" mass="14034">MKIVCFWNRFNSSSYSSSIQRGCYYRALRVLFYSTETVTSTPPSTSTSKDTLYKRISPVGDPRVSIIPVLDKWIEEGKSVDGEELRSLIKQLRVYRRFKHALEVSLSLSHPMVAMDHAWLSV</sequence>
<dbReference type="STRING" id="56857.A0A200QWV5"/>
<name>A0A200QWV5_MACCD</name>
<organism evidence="2 3">
    <name type="scientific">Macleaya cordata</name>
    <name type="common">Five-seeded plume-poppy</name>
    <name type="synonym">Bocconia cordata</name>
    <dbReference type="NCBI Taxonomy" id="56857"/>
    <lineage>
        <taxon>Eukaryota</taxon>
        <taxon>Viridiplantae</taxon>
        <taxon>Streptophyta</taxon>
        <taxon>Embryophyta</taxon>
        <taxon>Tracheophyta</taxon>
        <taxon>Spermatophyta</taxon>
        <taxon>Magnoliopsida</taxon>
        <taxon>Ranunculales</taxon>
        <taxon>Papaveraceae</taxon>
        <taxon>Papaveroideae</taxon>
        <taxon>Macleaya</taxon>
    </lineage>
</organism>
<comment type="caution">
    <text evidence="2">The sequence shown here is derived from an EMBL/GenBank/DDBJ whole genome shotgun (WGS) entry which is preliminary data.</text>
</comment>
<dbReference type="GO" id="GO:0005739">
    <property type="term" value="C:mitochondrion"/>
    <property type="evidence" value="ECO:0007669"/>
    <property type="project" value="TreeGrafter"/>
</dbReference>
<evidence type="ECO:0000256" key="1">
    <source>
        <dbReference type="ARBA" id="ARBA00007626"/>
    </source>
</evidence>
<proteinExistence type="inferred from homology"/>
<dbReference type="OrthoDB" id="1742475at2759"/>
<gene>
    <name evidence="2" type="ORF">BVC80_8951g46</name>
</gene>
<comment type="similarity">
    <text evidence="1">Belongs to the PPR family. P subfamily.</text>
</comment>
<evidence type="ECO:0008006" key="4">
    <source>
        <dbReference type="Google" id="ProtNLM"/>
    </source>
</evidence>
<dbReference type="PANTHER" id="PTHR45717">
    <property type="entry name" value="OS12G0527900 PROTEIN"/>
    <property type="match status" value="1"/>
</dbReference>
<dbReference type="AlphaFoldDB" id="A0A200QWV5"/>
<dbReference type="PANTHER" id="PTHR45717:SF10">
    <property type="entry name" value="OS10G0501000 PROTEIN"/>
    <property type="match status" value="1"/>
</dbReference>
<evidence type="ECO:0000313" key="2">
    <source>
        <dbReference type="EMBL" id="OVA14939.1"/>
    </source>
</evidence>
<keyword evidence="3" id="KW-1185">Reference proteome</keyword>
<dbReference type="EMBL" id="MVGT01000940">
    <property type="protein sequence ID" value="OVA14939.1"/>
    <property type="molecule type" value="Genomic_DNA"/>
</dbReference>
<reference evidence="2 3" key="1">
    <citation type="journal article" date="2017" name="Mol. Plant">
        <title>The Genome of Medicinal Plant Macleaya cordata Provides New Insights into Benzylisoquinoline Alkaloids Metabolism.</title>
        <authorList>
            <person name="Liu X."/>
            <person name="Liu Y."/>
            <person name="Huang P."/>
            <person name="Ma Y."/>
            <person name="Qing Z."/>
            <person name="Tang Q."/>
            <person name="Cao H."/>
            <person name="Cheng P."/>
            <person name="Zheng Y."/>
            <person name="Yuan Z."/>
            <person name="Zhou Y."/>
            <person name="Liu J."/>
            <person name="Tang Z."/>
            <person name="Zhuo Y."/>
            <person name="Zhang Y."/>
            <person name="Yu L."/>
            <person name="Huang J."/>
            <person name="Yang P."/>
            <person name="Peng Q."/>
            <person name="Zhang J."/>
            <person name="Jiang W."/>
            <person name="Zhang Z."/>
            <person name="Lin K."/>
            <person name="Ro D.K."/>
            <person name="Chen X."/>
            <person name="Xiong X."/>
            <person name="Shang Y."/>
            <person name="Huang S."/>
            <person name="Zeng J."/>
        </authorList>
    </citation>
    <scope>NUCLEOTIDE SEQUENCE [LARGE SCALE GENOMIC DNA]</scope>
    <source>
        <strain evidence="3">cv. BLH2017</strain>
        <tissue evidence="2">Root</tissue>
    </source>
</reference>
<dbReference type="InParanoid" id="A0A200QWV5"/>
<protein>
    <recommendedName>
        <fullName evidence="4">Pentatricopeptide repeat</fullName>
    </recommendedName>
</protein>